<dbReference type="AlphaFoldDB" id="A0A124FCK6"/>
<dbReference type="PROSITE" id="PS51128">
    <property type="entry name" value="ZF_DKSA_2"/>
    <property type="match status" value="1"/>
</dbReference>
<evidence type="ECO:0000259" key="6">
    <source>
        <dbReference type="Pfam" id="PF01258"/>
    </source>
</evidence>
<accession>A0A124FCK6</accession>
<reference evidence="7 8" key="1">
    <citation type="journal article" date="2018" name="Nat. Biotechnol.">
        <title>A standardized bacterial taxonomy based on genome phylogeny substantially revises the tree of life.</title>
        <authorList>
            <person name="Parks D.H."/>
            <person name="Chuvochina M."/>
            <person name="Waite D.W."/>
            <person name="Rinke C."/>
            <person name="Skarshewski A."/>
            <person name="Chaumeil P.A."/>
            <person name="Hugenholtz P."/>
        </authorList>
    </citation>
    <scope>NUCLEOTIDE SEQUENCE [LARGE SCALE GENOMIC DNA]</scope>
    <source>
        <strain evidence="7">UBA12544</strain>
    </source>
</reference>
<feature type="zinc finger region" description="dksA C4-type" evidence="4">
    <location>
        <begin position="94"/>
        <end position="118"/>
    </location>
</feature>
<evidence type="ECO:0000313" key="8">
    <source>
        <dbReference type="Proteomes" id="UP000264445"/>
    </source>
</evidence>
<sequence>MDNEKLMHFKNLLLKEKNKVLSTIHRMNLNDGIGGIAQREYYQELSLLDNHPADMASEVYEVEKNYALKDNEKNILRQIEDALQKIENGNYGICENCGQPIEEERLEAIPYTTLCSSCAKEKDLSLKDLKNSRPNEEKVIKYPFGWGYKDKKGEIQFDAEDTFQEVARFNKTRSGSDHYEEVYDEENAGYVEETDKISNEDYKKTL</sequence>
<feature type="domain" description="Zinc finger DksA/TraR C4-type" evidence="6">
    <location>
        <begin position="89"/>
        <end position="121"/>
    </location>
</feature>
<dbReference type="RefSeq" id="WP_011025809.1">
    <property type="nucleotide sequence ID" value="NZ_DOLB01000006.1"/>
</dbReference>
<dbReference type="InterPro" id="IPR000962">
    <property type="entry name" value="Znf_DskA_TraR"/>
</dbReference>
<organism evidence="7 8">
    <name type="scientific">Caldanaerobacter subterraneus</name>
    <dbReference type="NCBI Taxonomy" id="911092"/>
    <lineage>
        <taxon>Bacteria</taxon>
        <taxon>Bacillati</taxon>
        <taxon>Bacillota</taxon>
        <taxon>Clostridia</taxon>
        <taxon>Thermoanaerobacterales</taxon>
        <taxon>Thermoanaerobacteraceae</taxon>
        <taxon>Caldanaerobacter</taxon>
    </lineage>
</organism>
<dbReference type="InterPro" id="IPR037187">
    <property type="entry name" value="DnaK_N"/>
</dbReference>
<dbReference type="Proteomes" id="UP000264445">
    <property type="component" value="Unassembled WGS sequence"/>
</dbReference>
<dbReference type="SUPFAM" id="SSF57716">
    <property type="entry name" value="Glucocorticoid receptor-like (DNA-binding domain)"/>
    <property type="match status" value="1"/>
</dbReference>
<evidence type="ECO:0000256" key="1">
    <source>
        <dbReference type="ARBA" id="ARBA00022723"/>
    </source>
</evidence>
<evidence type="ECO:0000256" key="5">
    <source>
        <dbReference type="SAM" id="MobiDB-lite"/>
    </source>
</evidence>
<dbReference type="EMBL" id="DOLB01000006">
    <property type="protein sequence ID" value="HBT48317.1"/>
    <property type="molecule type" value="Genomic_DNA"/>
</dbReference>
<proteinExistence type="predicted"/>
<evidence type="ECO:0000256" key="2">
    <source>
        <dbReference type="ARBA" id="ARBA00022771"/>
    </source>
</evidence>
<keyword evidence="1" id="KW-0479">Metal-binding</keyword>
<dbReference type="InterPro" id="IPR020458">
    <property type="entry name" value="Znf_DskA_TraR_CS"/>
</dbReference>
<dbReference type="OMA" id="TTCIQHA"/>
<evidence type="ECO:0000313" key="7">
    <source>
        <dbReference type="EMBL" id="HBT48317.1"/>
    </source>
</evidence>
<name>A0A124FCK6_9THEO</name>
<dbReference type="GO" id="GO:0008270">
    <property type="term" value="F:zinc ion binding"/>
    <property type="evidence" value="ECO:0007669"/>
    <property type="project" value="UniProtKB-KW"/>
</dbReference>
<keyword evidence="2" id="KW-0863">Zinc-finger</keyword>
<dbReference type="NCBIfam" id="TIGR02890">
    <property type="entry name" value="bacill_yteA"/>
    <property type="match status" value="1"/>
</dbReference>
<keyword evidence="3" id="KW-0862">Zinc</keyword>
<feature type="region of interest" description="Disordered" evidence="5">
    <location>
        <begin position="174"/>
        <end position="194"/>
    </location>
</feature>
<comment type="caution">
    <text evidence="7">The sequence shown here is derived from an EMBL/GenBank/DDBJ whole genome shotgun (WGS) entry which is preliminary data.</text>
</comment>
<evidence type="ECO:0000256" key="3">
    <source>
        <dbReference type="ARBA" id="ARBA00022833"/>
    </source>
</evidence>
<dbReference type="Gene3D" id="1.20.120.910">
    <property type="entry name" value="DksA, coiled-coil domain"/>
    <property type="match status" value="1"/>
</dbReference>
<gene>
    <name evidence="7" type="ORF">DEA61_00240</name>
</gene>
<dbReference type="SUPFAM" id="SSF109635">
    <property type="entry name" value="DnaK suppressor protein DksA, alpha-hairpin domain"/>
    <property type="match status" value="1"/>
</dbReference>
<evidence type="ECO:0000256" key="4">
    <source>
        <dbReference type="PROSITE-ProRule" id="PRU00510"/>
    </source>
</evidence>
<dbReference type="PROSITE" id="PS01102">
    <property type="entry name" value="ZF_DKSA_1"/>
    <property type="match status" value="1"/>
</dbReference>
<dbReference type="InterPro" id="IPR014240">
    <property type="entry name" value="YteA"/>
</dbReference>
<dbReference type="PANTHER" id="PTHR33823:SF4">
    <property type="entry name" value="GENERAL STRESS PROTEIN 16O"/>
    <property type="match status" value="1"/>
</dbReference>
<dbReference type="PANTHER" id="PTHR33823">
    <property type="entry name" value="RNA POLYMERASE-BINDING TRANSCRIPTION FACTOR DKSA-RELATED"/>
    <property type="match status" value="1"/>
</dbReference>
<protein>
    <submittedName>
        <fullName evidence="7">Molecular chaperone DnaK</fullName>
    </submittedName>
</protein>
<dbReference type="Pfam" id="PF01258">
    <property type="entry name" value="zf-dskA_traR"/>
    <property type="match status" value="1"/>
</dbReference>